<dbReference type="EMBL" id="PKUN01000010">
    <property type="protein sequence ID" value="PLX61827.1"/>
    <property type="molecule type" value="Genomic_DNA"/>
</dbReference>
<dbReference type="Gene3D" id="1.10.287.3240">
    <property type="match status" value="1"/>
</dbReference>
<dbReference type="GO" id="GO:0046961">
    <property type="term" value="F:proton-transporting ATPase activity, rotational mechanism"/>
    <property type="evidence" value="ECO:0007669"/>
    <property type="project" value="InterPro"/>
</dbReference>
<keyword evidence="4" id="KW-0066">ATP synthesis</keyword>
<reference evidence="5 6" key="1">
    <citation type="submission" date="2017-11" db="EMBL/GenBank/DDBJ databases">
        <title>Genome-resolved metagenomics identifies genetic mobility, metabolic interactions, and unexpected diversity in perchlorate-reducing communities.</title>
        <authorList>
            <person name="Barnum T.P."/>
            <person name="Figueroa I.A."/>
            <person name="Carlstrom C.I."/>
            <person name="Lucas L.N."/>
            <person name="Engelbrektson A.L."/>
            <person name="Coates J.D."/>
        </authorList>
    </citation>
    <scope>NUCLEOTIDE SEQUENCE [LARGE SCALE GENOMIC DNA]</scope>
    <source>
        <strain evidence="5">BM301</strain>
    </source>
</reference>
<dbReference type="STRING" id="1111735.GCA_000428045_03683"/>
<dbReference type="PANTHER" id="PTHR11671">
    <property type="entry name" value="V-TYPE ATP SYNTHASE SUBUNIT D"/>
    <property type="match status" value="1"/>
</dbReference>
<evidence type="ECO:0000256" key="1">
    <source>
        <dbReference type="ARBA" id="ARBA00005850"/>
    </source>
</evidence>
<evidence type="ECO:0000256" key="4">
    <source>
        <dbReference type="HAMAP-Rule" id="MF_00271"/>
    </source>
</evidence>
<keyword evidence="2 4" id="KW-0813">Transport</keyword>
<evidence type="ECO:0000256" key="2">
    <source>
        <dbReference type="ARBA" id="ARBA00022448"/>
    </source>
</evidence>
<comment type="similarity">
    <text evidence="1 4">Belongs to the V-ATPase D subunit family.</text>
</comment>
<sequence>MSRHQLIKVPPTKNTLLELKKQVRFLEDGHALLERKRELLTRLVYERVGEYQQLRSKTHAAIKSAYHWLGMAHLRMGSRALQQAGLGIAPTLQINIIPKRRMGVEYPAISTERLPMEPVGLLGTDTSFDETRKELTNTALLLTRLGESEMALSRLMAEQRKAQKRVNALKYNIIPRYRDTIRYIESVLEEEERNVLFQIKLLRGKEDEKNSVSGQENGQPYP</sequence>
<dbReference type="GO" id="GO:0046933">
    <property type="term" value="F:proton-transporting ATP synthase activity, rotational mechanism"/>
    <property type="evidence" value="ECO:0007669"/>
    <property type="project" value="UniProtKB-UniRule"/>
</dbReference>
<dbReference type="GO" id="GO:0042777">
    <property type="term" value="P:proton motive force-driven plasma membrane ATP synthesis"/>
    <property type="evidence" value="ECO:0007669"/>
    <property type="project" value="UniProtKB-UniRule"/>
</dbReference>
<comment type="caution">
    <text evidence="5">The sequence shown here is derived from an EMBL/GenBank/DDBJ whole genome shotgun (WGS) entry which is preliminary data.</text>
</comment>
<gene>
    <name evidence="4" type="primary">atpD</name>
    <name evidence="5" type="ORF">C0630_09870</name>
</gene>
<evidence type="ECO:0000313" key="6">
    <source>
        <dbReference type="Proteomes" id="UP000235015"/>
    </source>
</evidence>
<dbReference type="InterPro" id="IPR002699">
    <property type="entry name" value="V_ATPase_D"/>
</dbReference>
<organism evidence="5 6">
    <name type="scientific">Sedimenticola selenatireducens</name>
    <dbReference type="NCBI Taxonomy" id="191960"/>
    <lineage>
        <taxon>Bacteria</taxon>
        <taxon>Pseudomonadati</taxon>
        <taxon>Pseudomonadota</taxon>
        <taxon>Gammaproteobacteria</taxon>
        <taxon>Chromatiales</taxon>
        <taxon>Sedimenticolaceae</taxon>
        <taxon>Sedimenticola</taxon>
    </lineage>
</organism>
<dbReference type="HAMAP" id="MF_00271">
    <property type="entry name" value="ATP_synth_D_arch"/>
    <property type="match status" value="1"/>
</dbReference>
<evidence type="ECO:0000313" key="5">
    <source>
        <dbReference type="EMBL" id="PLX61827.1"/>
    </source>
</evidence>
<comment type="function">
    <text evidence="4">Produces ATP from ADP in the presence of a proton gradient across the membrane.</text>
</comment>
<dbReference type="RefSeq" id="WP_273439155.1">
    <property type="nucleotide sequence ID" value="NZ_PKUN01000010.1"/>
</dbReference>
<dbReference type="Proteomes" id="UP000235015">
    <property type="component" value="Unassembled WGS sequence"/>
</dbReference>
<dbReference type="GO" id="GO:0005524">
    <property type="term" value="F:ATP binding"/>
    <property type="evidence" value="ECO:0007669"/>
    <property type="project" value="UniProtKB-UniRule"/>
</dbReference>
<name>A0A2N6CX15_9GAMM</name>
<dbReference type="NCBIfam" id="TIGR00309">
    <property type="entry name" value="V_ATPase_subD"/>
    <property type="match status" value="1"/>
</dbReference>
<accession>A0A2N6CX15</accession>
<proteinExistence type="inferred from homology"/>
<dbReference type="Pfam" id="PF01813">
    <property type="entry name" value="ATP-synt_D"/>
    <property type="match status" value="1"/>
</dbReference>
<evidence type="ECO:0000256" key="3">
    <source>
        <dbReference type="ARBA" id="ARBA00023065"/>
    </source>
</evidence>
<protein>
    <recommendedName>
        <fullName evidence="4">V-type ATP synthase subunit D</fullName>
    </recommendedName>
    <alternativeName>
        <fullName evidence="4">V-ATPase subunit D</fullName>
    </alternativeName>
</protein>
<keyword evidence="3 4" id="KW-0406">Ion transport</keyword>
<keyword evidence="4" id="KW-0375">Hydrogen ion transport</keyword>
<dbReference type="AlphaFoldDB" id="A0A2N6CX15"/>